<reference evidence="1 2" key="1">
    <citation type="submission" date="2019-02" db="EMBL/GenBank/DDBJ databases">
        <title>Deep-cultivation of Planctomycetes and their phenomic and genomic characterization uncovers novel biology.</title>
        <authorList>
            <person name="Wiegand S."/>
            <person name="Jogler M."/>
            <person name="Boedeker C."/>
            <person name="Pinto D."/>
            <person name="Vollmers J."/>
            <person name="Rivas-Marin E."/>
            <person name="Kohn T."/>
            <person name="Peeters S.H."/>
            <person name="Heuer A."/>
            <person name="Rast P."/>
            <person name="Oberbeckmann S."/>
            <person name="Bunk B."/>
            <person name="Jeske O."/>
            <person name="Meyerdierks A."/>
            <person name="Storesund J.E."/>
            <person name="Kallscheuer N."/>
            <person name="Luecker S."/>
            <person name="Lage O.M."/>
            <person name="Pohl T."/>
            <person name="Merkel B.J."/>
            <person name="Hornburger P."/>
            <person name="Mueller R.-W."/>
            <person name="Bruemmer F."/>
            <person name="Labrenz M."/>
            <person name="Spormann A.M."/>
            <person name="Op den Camp H."/>
            <person name="Overmann J."/>
            <person name="Amann R."/>
            <person name="Jetten M.S.M."/>
            <person name="Mascher T."/>
            <person name="Medema M.H."/>
            <person name="Devos D.P."/>
            <person name="Kaster A.-K."/>
            <person name="Ovreas L."/>
            <person name="Rohde M."/>
            <person name="Galperin M.Y."/>
            <person name="Jogler C."/>
        </authorList>
    </citation>
    <scope>NUCLEOTIDE SEQUENCE [LARGE SCALE GENOMIC DNA]</scope>
    <source>
        <strain evidence="1 2">I41</strain>
    </source>
</reference>
<protein>
    <recommendedName>
        <fullName evidence="3">PIN domain-containing protein</fullName>
    </recommendedName>
</protein>
<dbReference type="Proteomes" id="UP000317909">
    <property type="component" value="Chromosome"/>
</dbReference>
<organism evidence="1 2">
    <name type="scientific">Lacipirellula limnantheis</name>
    <dbReference type="NCBI Taxonomy" id="2528024"/>
    <lineage>
        <taxon>Bacteria</taxon>
        <taxon>Pseudomonadati</taxon>
        <taxon>Planctomycetota</taxon>
        <taxon>Planctomycetia</taxon>
        <taxon>Pirellulales</taxon>
        <taxon>Lacipirellulaceae</taxon>
        <taxon>Lacipirellula</taxon>
    </lineage>
</organism>
<evidence type="ECO:0000313" key="1">
    <source>
        <dbReference type="EMBL" id="QDT73535.1"/>
    </source>
</evidence>
<accession>A0A517TYV0</accession>
<gene>
    <name evidence="1" type="ORF">I41_27240</name>
</gene>
<proteinExistence type="predicted"/>
<dbReference type="EMBL" id="CP036339">
    <property type="protein sequence ID" value="QDT73535.1"/>
    <property type="molecule type" value="Genomic_DNA"/>
</dbReference>
<keyword evidence="2" id="KW-1185">Reference proteome</keyword>
<name>A0A517TYV0_9BACT</name>
<dbReference type="KEGG" id="llh:I41_27240"/>
<sequence>MAALFDTCLLLHTLERRSPEFVMIRKALRRSIETQERLIKCIQSIAECWNVATCPWEPL</sequence>
<dbReference type="AlphaFoldDB" id="A0A517TYV0"/>
<evidence type="ECO:0008006" key="3">
    <source>
        <dbReference type="Google" id="ProtNLM"/>
    </source>
</evidence>
<evidence type="ECO:0000313" key="2">
    <source>
        <dbReference type="Proteomes" id="UP000317909"/>
    </source>
</evidence>